<reference evidence="2 3" key="1">
    <citation type="submission" date="2016-11" db="EMBL/GenBank/DDBJ databases">
        <title>The macronuclear genome of Stentor coeruleus: a giant cell with tiny introns.</title>
        <authorList>
            <person name="Slabodnick M."/>
            <person name="Ruby J.G."/>
            <person name="Reiff S.B."/>
            <person name="Swart E.C."/>
            <person name="Gosai S."/>
            <person name="Prabakaran S."/>
            <person name="Witkowska E."/>
            <person name="Larue G.E."/>
            <person name="Fisher S."/>
            <person name="Freeman R.M."/>
            <person name="Gunawardena J."/>
            <person name="Chu W."/>
            <person name="Stover N.A."/>
            <person name="Gregory B.D."/>
            <person name="Nowacki M."/>
            <person name="Derisi J."/>
            <person name="Roy S.W."/>
            <person name="Marshall W.F."/>
            <person name="Sood P."/>
        </authorList>
    </citation>
    <scope>NUCLEOTIDE SEQUENCE [LARGE SCALE GENOMIC DNA]</scope>
    <source>
        <strain evidence="2">WM001</strain>
    </source>
</reference>
<protein>
    <submittedName>
        <fullName evidence="2">Uncharacterized protein</fullName>
    </submittedName>
</protein>
<comment type="caution">
    <text evidence="2">The sequence shown here is derived from an EMBL/GenBank/DDBJ whole genome shotgun (WGS) entry which is preliminary data.</text>
</comment>
<proteinExistence type="predicted"/>
<keyword evidence="3" id="KW-1185">Reference proteome</keyword>
<dbReference type="Proteomes" id="UP000187209">
    <property type="component" value="Unassembled WGS sequence"/>
</dbReference>
<dbReference type="EMBL" id="MPUH01000054">
    <property type="protein sequence ID" value="OMJ92818.1"/>
    <property type="molecule type" value="Genomic_DNA"/>
</dbReference>
<sequence length="299" mass="34989">MNNSKISARSNSPSPNKSPTRGLPETHIIQDRYRSYHRAEDYIKHLNNIYNTHVASTGVYDEAYFNTHQFRIQEPHDYGKYKVSQFPRSKVNQELLEQQEIFNAFNHISLEARPKSKMRPRSTMNGTHRRSVTEKTSFSYKQVKLILNQKCEECKKSPCQCPKDIKDNFLTNVLKRHKKVMQKVNNGSPYGKLNNRKSLYIIKSNDKKILTPSRSDTYDELRHGTISLSKKNEKNVMKSSRKKRTPMSPNYPIEPSLCISPINISQRSALKDKYNKLTIFKKYIQGKILDERYNKPNNK</sequence>
<evidence type="ECO:0000313" key="2">
    <source>
        <dbReference type="EMBL" id="OMJ92818.1"/>
    </source>
</evidence>
<evidence type="ECO:0000313" key="3">
    <source>
        <dbReference type="Proteomes" id="UP000187209"/>
    </source>
</evidence>
<evidence type="ECO:0000256" key="1">
    <source>
        <dbReference type="SAM" id="MobiDB-lite"/>
    </source>
</evidence>
<gene>
    <name evidence="2" type="ORF">SteCoe_4360</name>
</gene>
<organism evidence="2 3">
    <name type="scientific">Stentor coeruleus</name>
    <dbReference type="NCBI Taxonomy" id="5963"/>
    <lineage>
        <taxon>Eukaryota</taxon>
        <taxon>Sar</taxon>
        <taxon>Alveolata</taxon>
        <taxon>Ciliophora</taxon>
        <taxon>Postciliodesmatophora</taxon>
        <taxon>Heterotrichea</taxon>
        <taxon>Heterotrichida</taxon>
        <taxon>Stentoridae</taxon>
        <taxon>Stentor</taxon>
    </lineage>
</organism>
<accession>A0A1R2CUX9</accession>
<feature type="compositionally biased region" description="Polar residues" evidence="1">
    <location>
        <begin position="1"/>
        <end position="19"/>
    </location>
</feature>
<name>A0A1R2CUX9_9CILI</name>
<feature type="region of interest" description="Disordered" evidence="1">
    <location>
        <begin position="1"/>
        <end position="26"/>
    </location>
</feature>
<dbReference type="AlphaFoldDB" id="A0A1R2CUX9"/>